<dbReference type="AlphaFoldDB" id="A0AAD6CIJ0"/>
<dbReference type="PANTHER" id="PTHR48419">
    <property type="entry name" value="SULFOTRANSFERASE DOMAIN-CONTAINING PROTEIN"/>
    <property type="match status" value="1"/>
</dbReference>
<sequence>MASAHLSPNEATHRPRRVLLVSTPRTASNLLLKVLNIPNQPNTYTNEKGGYFFYPAFISAANNGYMEKPAAQWTEQEKQKVKAVYQSCVDKLEIAAAQAEASNKMMFIKEHAFWIFGPAAFQRKLTGVHDEEFLNAFRVHTPEKYGSLGTYASSNETIFSDEYLRSWQMGFVIRHPALSLPSFWRALMTFAKQGIIDEDAVKVTTVTSMGMCWARSLYDWCLEQHGLSRPPPVVDAYDLINNPGVVVRFAEETGLDPKALQFEWESQDHEKKGGFWASNHAKTSVGDDFEGSHIRAANVMLTTLSSSSGMITNRTPAEVDIAVEAERWKVEFGSQVAVFIMKEVLESMPDYEYLKARRITV</sequence>
<protein>
    <submittedName>
        <fullName evidence="1">Uncharacterized protein</fullName>
    </submittedName>
</protein>
<dbReference type="EMBL" id="JAQIZZ010000008">
    <property type="protein sequence ID" value="KAJ5524202.1"/>
    <property type="molecule type" value="Genomic_DNA"/>
</dbReference>
<gene>
    <name evidence="1" type="ORF">N7494_010852</name>
</gene>
<evidence type="ECO:0000313" key="1">
    <source>
        <dbReference type="EMBL" id="KAJ5524202.1"/>
    </source>
</evidence>
<keyword evidence="2" id="KW-1185">Reference proteome</keyword>
<accession>A0AAD6CIJ0</accession>
<proteinExistence type="predicted"/>
<reference evidence="1 2" key="1">
    <citation type="journal article" date="2023" name="IMA Fungus">
        <title>Comparative genomic study of the Penicillium genus elucidates a diverse pangenome and 15 lateral gene transfer events.</title>
        <authorList>
            <person name="Petersen C."/>
            <person name="Sorensen T."/>
            <person name="Nielsen M.R."/>
            <person name="Sondergaard T.E."/>
            <person name="Sorensen J.L."/>
            <person name="Fitzpatrick D.A."/>
            <person name="Frisvad J.C."/>
            <person name="Nielsen K.L."/>
        </authorList>
    </citation>
    <scope>NUCLEOTIDE SEQUENCE [LARGE SCALE GENOMIC DNA]</scope>
    <source>
        <strain evidence="1 2">IBT 35679</strain>
    </source>
</reference>
<comment type="caution">
    <text evidence="1">The sequence shown here is derived from an EMBL/GenBank/DDBJ whole genome shotgun (WGS) entry which is preliminary data.</text>
</comment>
<dbReference type="PANTHER" id="PTHR48419:SF1">
    <property type="entry name" value="SULFOTRANSFERASE DOMAIN-CONTAINING PROTEIN"/>
    <property type="match status" value="1"/>
</dbReference>
<organism evidence="1 2">
    <name type="scientific">Penicillium frequentans</name>
    <dbReference type="NCBI Taxonomy" id="3151616"/>
    <lineage>
        <taxon>Eukaryota</taxon>
        <taxon>Fungi</taxon>
        <taxon>Dikarya</taxon>
        <taxon>Ascomycota</taxon>
        <taxon>Pezizomycotina</taxon>
        <taxon>Eurotiomycetes</taxon>
        <taxon>Eurotiomycetidae</taxon>
        <taxon>Eurotiales</taxon>
        <taxon>Aspergillaceae</taxon>
        <taxon>Penicillium</taxon>
    </lineage>
</organism>
<evidence type="ECO:0000313" key="2">
    <source>
        <dbReference type="Proteomes" id="UP001220324"/>
    </source>
</evidence>
<dbReference type="Proteomes" id="UP001220324">
    <property type="component" value="Unassembled WGS sequence"/>
</dbReference>
<name>A0AAD6CIJ0_9EURO</name>
<dbReference type="InterPro" id="IPR053226">
    <property type="entry name" value="Pyrrolopyrazine_biosynth_F"/>
</dbReference>